<proteinExistence type="inferred from homology"/>
<feature type="transmembrane region" description="Helical" evidence="6">
    <location>
        <begin position="630"/>
        <end position="654"/>
    </location>
</feature>
<keyword evidence="5 6" id="KW-0472">Membrane</keyword>
<gene>
    <name evidence="8" type="ORF">DESME_09540</name>
</gene>
<comment type="subcellular location">
    <subcellularLocation>
        <location evidence="1 6">Cell membrane</location>
        <topology evidence="1 6">Multi-pass membrane protein</topology>
    </subcellularLocation>
</comment>
<dbReference type="Proteomes" id="UP000010847">
    <property type="component" value="Chromosome"/>
</dbReference>
<feature type="transmembrane region" description="Helical" evidence="6">
    <location>
        <begin position="286"/>
        <end position="311"/>
    </location>
</feature>
<dbReference type="HOGENOM" id="CLU_022800_2_3_9"/>
<comment type="similarity">
    <text evidence="6">Belongs to the ABC-4 integral membrane protein family.</text>
</comment>
<feature type="transmembrane region" description="Helical" evidence="6">
    <location>
        <begin position="108"/>
        <end position="136"/>
    </location>
</feature>
<dbReference type="Pfam" id="PF02687">
    <property type="entry name" value="FtsX"/>
    <property type="match status" value="1"/>
</dbReference>
<keyword evidence="3 6" id="KW-0812">Transmembrane</keyword>
<evidence type="ECO:0000256" key="5">
    <source>
        <dbReference type="ARBA" id="ARBA00023136"/>
    </source>
</evidence>
<feature type="transmembrane region" description="Helical" evidence="6">
    <location>
        <begin position="596"/>
        <end position="618"/>
    </location>
</feature>
<dbReference type="STRING" id="871968.DESME_09540"/>
<dbReference type="GO" id="GO:0055085">
    <property type="term" value="P:transmembrane transport"/>
    <property type="evidence" value="ECO:0007669"/>
    <property type="project" value="UniProtKB-UniRule"/>
</dbReference>
<feature type="transmembrane region" description="Helical" evidence="6">
    <location>
        <begin position="230"/>
        <end position="254"/>
    </location>
</feature>
<evidence type="ECO:0000256" key="6">
    <source>
        <dbReference type="PIRNR" id="PIRNR018968"/>
    </source>
</evidence>
<dbReference type="GO" id="GO:0051301">
    <property type="term" value="P:cell division"/>
    <property type="evidence" value="ECO:0007669"/>
    <property type="project" value="UniProtKB-KW"/>
</dbReference>
<dbReference type="EMBL" id="CP007032">
    <property type="protein sequence ID" value="AHF07247.1"/>
    <property type="molecule type" value="Genomic_DNA"/>
</dbReference>
<sequence>MNSFFYPKLALMNLQKNAKTYVPYLLTCIGTILMFYNMIFLVVVKDIGDLSDSRSLRSVLGFGAVVIAIFSVIFLFYTNSFLIKRRKKEFGLFNILGMEKKHIAKVMLFETLFIALISLGVGIPAGILFSKLMILLLFKIISFKVTFGFEIPPSAILMTLALFSGIFLVNLLYNVFQVHLSKPIELLKGGNVGEKEPKTRWIMTGVGVLSLGAGYYIALTTESPLQALTLFFVAVVLVMVGTYNLFTAGSIALLKMLRKNKSYYYKLEHFISVSGMMYRMKQNAVGLANICILSTAVIVMLSTTISLYVGVEDALRTRFPRNISMNAQFVSDEQVMALNQTIEQQTAMANVPPKNVVHYRSKEFTCSQEGNHFTPANSTSYSSNRFAMLVFIPLEDYNHMENKSVELAKDQVLVYSLRGNIPSDRMNINGYELTLKERLNSMFYEGEDTAVLANSYYIVVKDIETINQVSLALTGNEGYSKDPSDQGMLSYNYGFDVNGDKDTQIALTRSLQKELQTMGIKGYVNGAESSRASFYAVYGGLFFLGLFLGILFIMATVLIIYYKQIAEGYDDKGRYEIMQKVGMSLDEVKKSIRNQVLTVFFLPLVTAAIHIGFAFKLITRLLSVFNLTNIPLFALWTGITLLVFAAFYALVYAITARTYYKIVS</sequence>
<keyword evidence="8" id="KW-0132">Cell division</keyword>
<feature type="transmembrane region" description="Helical" evidence="6">
    <location>
        <begin position="56"/>
        <end position="78"/>
    </location>
</feature>
<dbReference type="KEGG" id="dmt:DESME_09540"/>
<feature type="transmembrane region" description="Helical" evidence="6">
    <location>
        <begin position="156"/>
        <end position="180"/>
    </location>
</feature>
<keyword evidence="6" id="KW-0813">Transport</keyword>
<evidence type="ECO:0000256" key="2">
    <source>
        <dbReference type="ARBA" id="ARBA00022475"/>
    </source>
</evidence>
<evidence type="ECO:0000313" key="9">
    <source>
        <dbReference type="Proteomes" id="UP000010847"/>
    </source>
</evidence>
<protein>
    <submittedName>
        <fullName evidence="8">Cell division protein FtsX</fullName>
    </submittedName>
</protein>
<evidence type="ECO:0000313" key="8">
    <source>
        <dbReference type="EMBL" id="AHF07247.1"/>
    </source>
</evidence>
<evidence type="ECO:0000256" key="1">
    <source>
        <dbReference type="ARBA" id="ARBA00004651"/>
    </source>
</evidence>
<keyword evidence="9" id="KW-1185">Reference proteome</keyword>
<organism evidence="8 9">
    <name type="scientific">Desulfitobacterium metallireducens DSM 15288</name>
    <dbReference type="NCBI Taxonomy" id="871968"/>
    <lineage>
        <taxon>Bacteria</taxon>
        <taxon>Bacillati</taxon>
        <taxon>Bacillota</taxon>
        <taxon>Clostridia</taxon>
        <taxon>Eubacteriales</taxon>
        <taxon>Desulfitobacteriaceae</taxon>
        <taxon>Desulfitobacterium</taxon>
    </lineage>
</organism>
<dbReference type="PIRSF" id="PIRSF018968">
    <property type="entry name" value="ABC_permease_BceB"/>
    <property type="match status" value="1"/>
</dbReference>
<dbReference type="GO" id="GO:0005886">
    <property type="term" value="C:plasma membrane"/>
    <property type="evidence" value="ECO:0007669"/>
    <property type="project" value="UniProtKB-SubCell"/>
</dbReference>
<keyword evidence="2 6" id="KW-1003">Cell membrane</keyword>
<keyword evidence="4 6" id="KW-1133">Transmembrane helix</keyword>
<evidence type="ECO:0000256" key="4">
    <source>
        <dbReference type="ARBA" id="ARBA00022989"/>
    </source>
</evidence>
<dbReference type="PANTHER" id="PTHR46795">
    <property type="entry name" value="ABC TRANSPORTER PERMEASE-RELATED-RELATED"/>
    <property type="match status" value="1"/>
</dbReference>
<feature type="transmembrane region" description="Helical" evidence="6">
    <location>
        <begin position="201"/>
        <end position="218"/>
    </location>
</feature>
<dbReference type="eggNOG" id="COG0577">
    <property type="taxonomic scope" value="Bacteria"/>
</dbReference>
<accession>W0E926</accession>
<feature type="transmembrane region" description="Helical" evidence="6">
    <location>
        <begin position="535"/>
        <end position="562"/>
    </location>
</feature>
<feature type="transmembrane region" description="Helical" evidence="6">
    <location>
        <begin position="21"/>
        <end position="44"/>
    </location>
</feature>
<name>W0E926_9FIRM</name>
<dbReference type="InterPro" id="IPR052536">
    <property type="entry name" value="ABC-4_Integral_Memb_Prot"/>
</dbReference>
<dbReference type="InterPro" id="IPR003838">
    <property type="entry name" value="ABC3_permease_C"/>
</dbReference>
<feature type="domain" description="ABC3 transporter permease C-terminal" evidence="7">
    <location>
        <begin position="62"/>
        <end position="173"/>
    </location>
</feature>
<evidence type="ECO:0000259" key="7">
    <source>
        <dbReference type="Pfam" id="PF02687"/>
    </source>
</evidence>
<reference evidence="8 9" key="1">
    <citation type="submission" date="2013-12" db="EMBL/GenBank/DDBJ databases">
        <authorList>
            <consortium name="DOE Joint Genome Institute"/>
            <person name="Smidt H."/>
            <person name="Huntemann M."/>
            <person name="Han J."/>
            <person name="Chen A."/>
            <person name="Kyrpides N."/>
            <person name="Mavromatis K."/>
            <person name="Markowitz V."/>
            <person name="Palaniappan K."/>
            <person name="Ivanova N."/>
            <person name="Schaumberg A."/>
            <person name="Pati A."/>
            <person name="Liolios K."/>
            <person name="Nordberg H.P."/>
            <person name="Cantor M.N."/>
            <person name="Hua S.X."/>
            <person name="Woyke T."/>
        </authorList>
    </citation>
    <scope>NUCLEOTIDE SEQUENCE [LARGE SCALE GENOMIC DNA]</scope>
    <source>
        <strain evidence="9">DSM 15288</strain>
    </source>
</reference>
<evidence type="ECO:0000256" key="3">
    <source>
        <dbReference type="ARBA" id="ARBA00022692"/>
    </source>
</evidence>
<dbReference type="InterPro" id="IPR027022">
    <property type="entry name" value="ABC_permease_BceB-typ"/>
</dbReference>
<keyword evidence="8" id="KW-0131">Cell cycle</keyword>
<dbReference type="AlphaFoldDB" id="W0E926"/>
<dbReference type="OrthoDB" id="9781780at2"/>
<dbReference type="PANTHER" id="PTHR46795:SF3">
    <property type="entry name" value="ABC TRANSPORTER PERMEASE"/>
    <property type="match status" value="1"/>
</dbReference>
<dbReference type="RefSeq" id="WP_006716238.1">
    <property type="nucleotide sequence ID" value="NZ_CP007032.1"/>
</dbReference>